<dbReference type="Pfam" id="PF13460">
    <property type="entry name" value="NAD_binding_10"/>
    <property type="match status" value="1"/>
</dbReference>
<sequence>MHVAVIGGTGGLGAHVVSELLNRGHQVRVVSRSAPDLMRANLTHRTADLSTGVGLDAAFDNIDTVVDAVNSQKQATAVLVDGLRRVLDAEVRAGVGHHVEISIVGCDRIPIGYYRAKVEQEKVLAAGPVPWTLLRATQFHSFVDAPLAAAAKYRISPHSRAQFQPIDVGEVAARLADAVDTGPSNRVPDIGGPTVYSLTELAEIRRAHHDGHMLAVHIPLPGKAGRAMREGAACLDDTGRRVGSTYEQWLADATLDAATR</sequence>
<evidence type="ECO:0000313" key="3">
    <source>
        <dbReference type="Proteomes" id="UP000322244"/>
    </source>
</evidence>
<feature type="domain" description="NAD(P)-binding" evidence="1">
    <location>
        <begin position="7"/>
        <end position="176"/>
    </location>
</feature>
<comment type="caution">
    <text evidence="2">The sequence shown here is derived from an EMBL/GenBank/DDBJ whole genome shotgun (WGS) entry which is preliminary data.</text>
</comment>
<evidence type="ECO:0000313" key="2">
    <source>
        <dbReference type="EMBL" id="KAA0023051.1"/>
    </source>
</evidence>
<name>A0A5A7SFM8_9NOCA</name>
<dbReference type="InterPro" id="IPR036291">
    <property type="entry name" value="NAD(P)-bd_dom_sf"/>
</dbReference>
<gene>
    <name evidence="2" type="ORF">FOY51_11200</name>
</gene>
<dbReference type="InterPro" id="IPR051207">
    <property type="entry name" value="ComplexI_NDUFA9_subunit"/>
</dbReference>
<protein>
    <submittedName>
        <fullName evidence="2">NAD-dependent epimerase/dehydratase family protein</fullName>
    </submittedName>
</protein>
<dbReference type="Proteomes" id="UP000322244">
    <property type="component" value="Unassembled WGS sequence"/>
</dbReference>
<accession>A0A5A7SFM8</accession>
<organism evidence="2 3">
    <name type="scientific">Antrihabitans cavernicola</name>
    <dbReference type="NCBI Taxonomy" id="2495913"/>
    <lineage>
        <taxon>Bacteria</taxon>
        <taxon>Bacillati</taxon>
        <taxon>Actinomycetota</taxon>
        <taxon>Actinomycetes</taxon>
        <taxon>Mycobacteriales</taxon>
        <taxon>Nocardiaceae</taxon>
        <taxon>Antrihabitans</taxon>
    </lineage>
</organism>
<proteinExistence type="predicted"/>
<dbReference type="PANTHER" id="PTHR12126:SF11">
    <property type="entry name" value="NADH DEHYDROGENASE [UBIQUINONE] 1 ALPHA SUBCOMPLEX SUBUNIT 9, MITOCHONDRIAL"/>
    <property type="match status" value="1"/>
</dbReference>
<dbReference type="Gene3D" id="3.40.50.720">
    <property type="entry name" value="NAD(P)-binding Rossmann-like Domain"/>
    <property type="match status" value="1"/>
</dbReference>
<dbReference type="OrthoDB" id="9771302at2"/>
<reference evidence="2 3" key="1">
    <citation type="submission" date="2019-07" db="EMBL/GenBank/DDBJ databases">
        <title>Rhodococcus cavernicolus sp. nov., isolated from a cave.</title>
        <authorList>
            <person name="Lee S.D."/>
        </authorList>
    </citation>
    <scope>NUCLEOTIDE SEQUENCE [LARGE SCALE GENOMIC DNA]</scope>
    <source>
        <strain evidence="2 3">C1-24</strain>
    </source>
</reference>
<dbReference type="AlphaFoldDB" id="A0A5A7SFM8"/>
<evidence type="ECO:0000259" key="1">
    <source>
        <dbReference type="Pfam" id="PF13460"/>
    </source>
</evidence>
<dbReference type="InterPro" id="IPR016040">
    <property type="entry name" value="NAD(P)-bd_dom"/>
</dbReference>
<dbReference type="SUPFAM" id="SSF51735">
    <property type="entry name" value="NAD(P)-binding Rossmann-fold domains"/>
    <property type="match status" value="1"/>
</dbReference>
<dbReference type="EMBL" id="VLNY01000004">
    <property type="protein sequence ID" value="KAA0023051.1"/>
    <property type="molecule type" value="Genomic_DNA"/>
</dbReference>
<dbReference type="GO" id="GO:0044877">
    <property type="term" value="F:protein-containing complex binding"/>
    <property type="evidence" value="ECO:0007669"/>
    <property type="project" value="TreeGrafter"/>
</dbReference>
<keyword evidence="3" id="KW-1185">Reference proteome</keyword>
<dbReference type="RefSeq" id="WP_149430309.1">
    <property type="nucleotide sequence ID" value="NZ_VLNY01000004.1"/>
</dbReference>
<dbReference type="PANTHER" id="PTHR12126">
    <property type="entry name" value="NADH-UBIQUINONE OXIDOREDUCTASE 39 KDA SUBUNIT-RELATED"/>
    <property type="match status" value="1"/>
</dbReference>